<dbReference type="AlphaFoldDB" id="A0A2A5WLC8"/>
<evidence type="ECO:0000256" key="1">
    <source>
        <dbReference type="ARBA" id="ARBA00001931"/>
    </source>
</evidence>
<dbReference type="InterPro" id="IPR011047">
    <property type="entry name" value="Quinoprotein_ADH-like_sf"/>
</dbReference>
<evidence type="ECO:0000259" key="4">
    <source>
        <dbReference type="Pfam" id="PF13360"/>
    </source>
</evidence>
<dbReference type="InterPro" id="IPR018391">
    <property type="entry name" value="PQQ_b-propeller_rpt"/>
</dbReference>
<dbReference type="PANTHER" id="PTHR32303">
    <property type="entry name" value="QUINOPROTEIN ALCOHOL DEHYDROGENASE (CYTOCHROME C)"/>
    <property type="match status" value="1"/>
</dbReference>
<dbReference type="Proteomes" id="UP000219327">
    <property type="component" value="Unassembled WGS sequence"/>
</dbReference>
<dbReference type="EMBL" id="NTKD01000051">
    <property type="protein sequence ID" value="PDH37242.1"/>
    <property type="molecule type" value="Genomic_DNA"/>
</dbReference>
<feature type="domain" description="Pyrrolo-quinoline quinone repeat" evidence="4">
    <location>
        <begin position="53"/>
        <end position="180"/>
    </location>
</feature>
<dbReference type="InterPro" id="IPR015943">
    <property type="entry name" value="WD40/YVTN_repeat-like_dom_sf"/>
</dbReference>
<dbReference type="SUPFAM" id="SSF50998">
    <property type="entry name" value="Quinoprotein alcohol dehydrogenase-like"/>
    <property type="match status" value="1"/>
</dbReference>
<organism evidence="5 6">
    <name type="scientific">OM182 bacterium MED-G24</name>
    <dbReference type="NCBI Taxonomy" id="1986255"/>
    <lineage>
        <taxon>Bacteria</taxon>
        <taxon>Pseudomonadati</taxon>
        <taxon>Pseudomonadota</taxon>
        <taxon>Gammaproteobacteria</taxon>
        <taxon>OMG group</taxon>
        <taxon>OM182 clade</taxon>
    </lineage>
</organism>
<reference evidence="5 6" key="1">
    <citation type="submission" date="2017-08" db="EMBL/GenBank/DDBJ databases">
        <title>Fine stratification of microbial communities through a metagenomic profile of the photic zone.</title>
        <authorList>
            <person name="Haro-Moreno J.M."/>
            <person name="Lopez-Perez M."/>
            <person name="De La Torre J."/>
            <person name="Picazo A."/>
            <person name="Camacho A."/>
            <person name="Rodriguez-Valera F."/>
        </authorList>
    </citation>
    <scope>NUCLEOTIDE SEQUENCE [LARGE SCALE GENOMIC DNA]</scope>
    <source>
        <strain evidence="5">MED-G24</strain>
    </source>
</reference>
<gene>
    <name evidence="5" type="ORF">CNE99_08440</name>
</gene>
<dbReference type="PANTHER" id="PTHR32303:SF10">
    <property type="entry name" value="OUTER MEMBRANE PROTEIN ASSEMBLY FACTOR BAMB"/>
    <property type="match status" value="1"/>
</dbReference>
<comment type="caution">
    <text evidence="5">The sequence shown here is derived from an EMBL/GenBank/DDBJ whole genome shotgun (WGS) entry which is preliminary data.</text>
</comment>
<comment type="cofactor">
    <cofactor evidence="1">
        <name>pyrroloquinoline quinone</name>
        <dbReference type="ChEBI" id="CHEBI:58442"/>
    </cofactor>
</comment>
<protein>
    <recommendedName>
        <fullName evidence="4">Pyrrolo-quinoline quinone repeat domain-containing protein</fullName>
    </recommendedName>
</protein>
<keyword evidence="3" id="KW-0560">Oxidoreductase</keyword>
<evidence type="ECO:0000256" key="2">
    <source>
        <dbReference type="ARBA" id="ARBA00008156"/>
    </source>
</evidence>
<dbReference type="Pfam" id="PF13360">
    <property type="entry name" value="PQQ_2"/>
    <property type="match status" value="1"/>
</dbReference>
<dbReference type="SMART" id="SM00564">
    <property type="entry name" value="PQQ"/>
    <property type="match status" value="3"/>
</dbReference>
<proteinExistence type="inferred from homology"/>
<dbReference type="Gene3D" id="2.130.10.10">
    <property type="entry name" value="YVTN repeat-like/Quinoprotein amine dehydrogenase"/>
    <property type="match status" value="1"/>
</dbReference>
<comment type="similarity">
    <text evidence="2">Belongs to the bacterial PQQ dehydrogenase family.</text>
</comment>
<dbReference type="InterPro" id="IPR002372">
    <property type="entry name" value="PQQ_rpt_dom"/>
</dbReference>
<evidence type="ECO:0000313" key="6">
    <source>
        <dbReference type="Proteomes" id="UP000219327"/>
    </source>
</evidence>
<name>A0A2A5WLC8_9GAMM</name>
<accession>A0A2A5WLC8</accession>
<sequence length="241" mass="25426">MRQFTENDAYNIGCDLGGPNCPDPPGPDADFGAVPILVDSTEHGQLVIAGQKSAEVHAMRPDDGAVVWQTRVGRGGALGGVHWGIAANNDLGMVFVPNSDRFAGRLTGPGEARPGLFALDIDTGEIRWHYRPEPVCDDCWPGLSSAIVATDEVVFVGTLDGFLSGIDAASGEPLWWFQTGRQLFDAVNGGSAEGGSFDAHGPLIVDDLLLVSSGYGSFFQDGGNAFMVFQLDDDANGEPNE</sequence>
<evidence type="ECO:0000256" key="3">
    <source>
        <dbReference type="ARBA" id="ARBA00023002"/>
    </source>
</evidence>
<dbReference type="GO" id="GO:0016491">
    <property type="term" value="F:oxidoreductase activity"/>
    <property type="evidence" value="ECO:0007669"/>
    <property type="project" value="UniProtKB-KW"/>
</dbReference>
<evidence type="ECO:0000313" key="5">
    <source>
        <dbReference type="EMBL" id="PDH37242.1"/>
    </source>
</evidence>